<organism evidence="4 5">
    <name type="scientific">Streptomyces fradiae ATCC 10745 = DSM 40063</name>
    <dbReference type="NCBI Taxonomy" id="1319510"/>
    <lineage>
        <taxon>Bacteria</taxon>
        <taxon>Bacillati</taxon>
        <taxon>Actinomycetota</taxon>
        <taxon>Actinomycetes</taxon>
        <taxon>Kitasatosporales</taxon>
        <taxon>Streptomycetaceae</taxon>
        <taxon>Streptomyces</taxon>
    </lineage>
</organism>
<comment type="caution">
    <text evidence="4">The sequence shown here is derived from an EMBL/GenBank/DDBJ whole genome shotgun (WGS) entry which is preliminary data.</text>
</comment>
<protein>
    <recommendedName>
        <fullName evidence="2">DNA-binding phage zinc finger domain-containing protein</fullName>
    </recommendedName>
</protein>
<feature type="region of interest" description="Disordered" evidence="1">
    <location>
        <begin position="37"/>
        <end position="59"/>
    </location>
</feature>
<evidence type="ECO:0000313" key="6">
    <source>
        <dbReference type="Proteomes" id="UP000731519"/>
    </source>
</evidence>
<evidence type="ECO:0000259" key="2">
    <source>
        <dbReference type="Pfam" id="PF24623"/>
    </source>
</evidence>
<dbReference type="Proteomes" id="UP000731519">
    <property type="component" value="Unassembled WGS sequence"/>
</dbReference>
<dbReference type="AlphaFoldDB" id="A0A1Y2NTQ3"/>
<evidence type="ECO:0000313" key="3">
    <source>
        <dbReference type="EMBL" id="KAF0647134.1"/>
    </source>
</evidence>
<reference evidence="3 6" key="1">
    <citation type="submission" date="2013-05" db="EMBL/GenBank/DDBJ databases">
        <title>Genome Sequence of Streptomyces fradiae.</title>
        <authorList>
            <person name="Kirby R."/>
        </authorList>
    </citation>
    <scope>NUCLEOTIDE SEQUENCE [LARGE SCALE GENOMIC DNA]</scope>
    <source>
        <strain evidence="3 6">ATCC 10745</strain>
    </source>
</reference>
<dbReference type="EMBL" id="MIFZ01000281">
    <property type="protein sequence ID" value="OSY50439.1"/>
    <property type="molecule type" value="Genomic_DNA"/>
</dbReference>
<dbReference type="InterPro" id="IPR056911">
    <property type="entry name" value="Phage_Znf_bind_put"/>
</dbReference>
<evidence type="ECO:0000256" key="1">
    <source>
        <dbReference type="SAM" id="MobiDB-lite"/>
    </source>
</evidence>
<dbReference type="EMBL" id="ASYR01000041">
    <property type="protein sequence ID" value="KAF0647134.1"/>
    <property type="molecule type" value="Genomic_DNA"/>
</dbReference>
<sequence length="59" mass="5944">MTGAPRPAGLGGRRDPALAVACPHCRTAAGQACVIPANGRRTKPHPSRTAAAQEARTAA</sequence>
<feature type="domain" description="DNA-binding phage zinc finger" evidence="2">
    <location>
        <begin position="14"/>
        <end position="57"/>
    </location>
</feature>
<reference evidence="4 5" key="2">
    <citation type="submission" date="2016-09" db="EMBL/GenBank/DDBJ databases">
        <title>Streptomyces fradiae DSM40063, a candidate organism with high potential of specific P450 cytochromes.</title>
        <authorList>
            <person name="Grumaz C."/>
            <person name="Vainshtein Y."/>
            <person name="Kirstahler P."/>
            <person name="Sohn K."/>
        </authorList>
    </citation>
    <scope>NUCLEOTIDE SEQUENCE [LARGE SCALE GENOMIC DNA]</scope>
    <source>
        <strain evidence="4 5">DSM 40063</strain>
    </source>
</reference>
<dbReference type="Pfam" id="PF24623">
    <property type="entry name" value="Phage_zn_bind_8"/>
    <property type="match status" value="1"/>
</dbReference>
<feature type="compositionally biased region" description="Low complexity" evidence="1">
    <location>
        <begin position="48"/>
        <end position="59"/>
    </location>
</feature>
<gene>
    <name evidence="4" type="ORF">BG846_03917</name>
    <name evidence="3" type="ORF">K701_25440</name>
</gene>
<evidence type="ECO:0000313" key="5">
    <source>
        <dbReference type="Proteomes" id="UP000194318"/>
    </source>
</evidence>
<keyword evidence="6" id="KW-1185">Reference proteome</keyword>
<evidence type="ECO:0000313" key="4">
    <source>
        <dbReference type="EMBL" id="OSY50439.1"/>
    </source>
</evidence>
<accession>A0A1Y2NTQ3</accession>
<proteinExistence type="predicted"/>
<name>A0A1Y2NTQ3_STRFR</name>
<dbReference type="Proteomes" id="UP000194318">
    <property type="component" value="Unassembled WGS sequence"/>
</dbReference>